<proteinExistence type="predicted"/>
<gene>
    <name evidence="1" type="ORF">E6O51_18425</name>
</gene>
<evidence type="ECO:0008006" key="3">
    <source>
        <dbReference type="Google" id="ProtNLM"/>
    </source>
</evidence>
<dbReference type="EMBL" id="SSOD01000018">
    <property type="protein sequence ID" value="THF57273.1"/>
    <property type="molecule type" value="Genomic_DNA"/>
</dbReference>
<organism evidence="1 2">
    <name type="scientific">Pseudothauera rhizosphaerae</name>
    <dbReference type="NCBI Taxonomy" id="2565932"/>
    <lineage>
        <taxon>Bacteria</taxon>
        <taxon>Pseudomonadati</taxon>
        <taxon>Pseudomonadota</taxon>
        <taxon>Betaproteobacteria</taxon>
        <taxon>Rhodocyclales</taxon>
        <taxon>Zoogloeaceae</taxon>
        <taxon>Pseudothauera</taxon>
    </lineage>
</organism>
<protein>
    <recommendedName>
        <fullName evidence="3">Tetratricopeptide repeat-containing protein</fullName>
    </recommendedName>
</protein>
<accession>A0A4S4ADW5</accession>
<comment type="caution">
    <text evidence="1">The sequence shown here is derived from an EMBL/GenBank/DDBJ whole genome shotgun (WGS) entry which is preliminary data.</text>
</comment>
<evidence type="ECO:0000313" key="1">
    <source>
        <dbReference type="EMBL" id="THF57273.1"/>
    </source>
</evidence>
<dbReference type="InterPro" id="IPR011990">
    <property type="entry name" value="TPR-like_helical_dom_sf"/>
</dbReference>
<dbReference type="Proteomes" id="UP000307956">
    <property type="component" value="Unassembled WGS sequence"/>
</dbReference>
<dbReference type="AlphaFoldDB" id="A0A4S4ADW5"/>
<sequence>MMTALRESPELGAEEVRSLVAIGFHGALNGKPQAALRLFEALAELRPEQPFPLIGQALALIGEGKPETAVQLLERSPPELAKHHDTISVFLGLALRLARREHQARSVLTAVAEGEGDEQARRLARQLLDQAS</sequence>
<dbReference type="RefSeq" id="WP_136386478.1">
    <property type="nucleotide sequence ID" value="NZ_SSOD01000018.1"/>
</dbReference>
<name>A0A4S4ADW5_9RHOO</name>
<evidence type="ECO:0000313" key="2">
    <source>
        <dbReference type="Proteomes" id="UP000307956"/>
    </source>
</evidence>
<keyword evidence="2" id="KW-1185">Reference proteome</keyword>
<reference evidence="1 2" key="1">
    <citation type="submission" date="2019-04" db="EMBL/GenBank/DDBJ databases">
        <title>Azoarcus rhizosphaerae sp. nov. isolated from rhizosphere of Ficus religiosa.</title>
        <authorList>
            <person name="Lin S.-Y."/>
            <person name="Hameed A."/>
            <person name="Hsu Y.-H."/>
            <person name="Young C.-C."/>
        </authorList>
    </citation>
    <scope>NUCLEOTIDE SEQUENCE [LARGE SCALE GENOMIC DNA]</scope>
    <source>
        <strain evidence="1 2">CC-YHH848</strain>
    </source>
</reference>
<dbReference type="SUPFAM" id="SSF48452">
    <property type="entry name" value="TPR-like"/>
    <property type="match status" value="1"/>
</dbReference>
<dbReference type="Gene3D" id="1.25.40.10">
    <property type="entry name" value="Tetratricopeptide repeat domain"/>
    <property type="match status" value="1"/>
</dbReference>